<dbReference type="SUPFAM" id="SSF53756">
    <property type="entry name" value="UDP-Glycosyltransferase/glycogen phosphorylase"/>
    <property type="match status" value="1"/>
</dbReference>
<protein>
    <submittedName>
        <fullName evidence="4">UDP-glucoronosyl/UDP-glucosyl transferase family protein</fullName>
    </submittedName>
</protein>
<dbReference type="GO" id="GO:0080044">
    <property type="term" value="F:quercetin 7-O-glucosyltransferase activity"/>
    <property type="evidence" value="ECO:0007669"/>
    <property type="project" value="TreeGrafter"/>
</dbReference>
<sequence>MSRRIILLPMPFQGHINPMMQLGSILHSRGFAISIIHTQYNSPDPSKYPHFTFHPIPDGVSEDSQASKGGDILRVLHLINTDCVPLFRDCLGKLLSIHDDIACVITDAIIYSSQAVAENLGVKRIALRTSSVCSFLAFATLPLLREKGFYSDDTLDSRREDPVPELPPLKVKDVLGIKIQNMDVTLKVVCDMVEGTKKASGLIFNTFQDLEGSDLANLHDLFRLPTFPIGPFHKFFSAASSSLLTQDRSSVSWLDTQTTSSVLYVSFGSLAAMDERDLTEVAWGLANSMQPFLWAVRPGLVQGSQWLESLPNGFLEVISERGYIVKWTPQQEVLSHPAVGGFWTHSGWNSILESVCEGVPMICSSCFGDQMVNSRYINDVWKLGIKLEDGFKREEIELAIRKIMLHREGQEIRGKLLCLKEKIDSASSTSLDALSDFISSLKYSGDYSSALV</sequence>
<accession>A0A2Z6ZZI1</accession>
<dbReference type="Pfam" id="PF00201">
    <property type="entry name" value="UDPGT"/>
    <property type="match status" value="1"/>
</dbReference>
<dbReference type="EMBL" id="KV020193">
    <property type="protein sequence ID" value="KZV14748.1"/>
    <property type="molecule type" value="Genomic_DNA"/>
</dbReference>
<dbReference type="Proteomes" id="UP000250235">
    <property type="component" value="Unassembled WGS sequence"/>
</dbReference>
<dbReference type="OrthoDB" id="5835829at2759"/>
<evidence type="ECO:0000256" key="2">
    <source>
        <dbReference type="ARBA" id="ARBA00022676"/>
    </source>
</evidence>
<dbReference type="Gene3D" id="3.40.50.2000">
    <property type="entry name" value="Glycogen Phosphorylase B"/>
    <property type="match status" value="2"/>
</dbReference>
<dbReference type="InterPro" id="IPR002213">
    <property type="entry name" value="UDP_glucos_trans"/>
</dbReference>
<comment type="similarity">
    <text evidence="1">Belongs to the UDP-glycosyltransferase family.</text>
</comment>
<dbReference type="FunFam" id="3.40.50.2000:FF:000120">
    <property type="entry name" value="UDP-glycosyltransferase 76C1"/>
    <property type="match status" value="1"/>
</dbReference>
<dbReference type="GO" id="GO:0016138">
    <property type="term" value="P:glycoside biosynthetic process"/>
    <property type="evidence" value="ECO:0007669"/>
    <property type="project" value="UniProtKB-ARBA"/>
</dbReference>
<evidence type="ECO:0000313" key="5">
    <source>
        <dbReference type="Proteomes" id="UP000250235"/>
    </source>
</evidence>
<dbReference type="GO" id="GO:0080043">
    <property type="term" value="F:quercetin 3-O-glucosyltransferase activity"/>
    <property type="evidence" value="ECO:0007669"/>
    <property type="project" value="TreeGrafter"/>
</dbReference>
<dbReference type="PANTHER" id="PTHR11926">
    <property type="entry name" value="GLUCOSYL/GLUCURONOSYL TRANSFERASES"/>
    <property type="match status" value="1"/>
</dbReference>
<reference evidence="4 5" key="1">
    <citation type="journal article" date="2015" name="Proc. Natl. Acad. Sci. U.S.A.">
        <title>The resurrection genome of Boea hygrometrica: A blueprint for survival of dehydration.</title>
        <authorList>
            <person name="Xiao L."/>
            <person name="Yang G."/>
            <person name="Zhang L."/>
            <person name="Yang X."/>
            <person name="Zhao S."/>
            <person name="Ji Z."/>
            <person name="Zhou Q."/>
            <person name="Hu M."/>
            <person name="Wang Y."/>
            <person name="Chen M."/>
            <person name="Xu Y."/>
            <person name="Jin H."/>
            <person name="Xiao X."/>
            <person name="Hu G."/>
            <person name="Bao F."/>
            <person name="Hu Y."/>
            <person name="Wan P."/>
            <person name="Li L."/>
            <person name="Deng X."/>
            <person name="Kuang T."/>
            <person name="Xiang C."/>
            <person name="Zhu J.K."/>
            <person name="Oliver M.J."/>
            <person name="He Y."/>
        </authorList>
    </citation>
    <scope>NUCLEOTIDE SEQUENCE [LARGE SCALE GENOMIC DNA]</scope>
    <source>
        <strain evidence="5">cv. XS01</strain>
    </source>
</reference>
<dbReference type="FunFam" id="3.40.50.2000:FF:000060">
    <property type="entry name" value="Glycosyltransferase"/>
    <property type="match status" value="1"/>
</dbReference>
<dbReference type="PANTHER" id="PTHR11926:SF1464">
    <property type="entry name" value="UDP-GLYCOSYLTRANSFERASE 76B1-LIKE"/>
    <property type="match status" value="1"/>
</dbReference>
<proteinExistence type="inferred from homology"/>
<evidence type="ECO:0000313" key="4">
    <source>
        <dbReference type="EMBL" id="KZV14748.1"/>
    </source>
</evidence>
<dbReference type="CDD" id="cd03784">
    <property type="entry name" value="GT1_Gtf-like"/>
    <property type="match status" value="1"/>
</dbReference>
<keyword evidence="5" id="KW-1185">Reference proteome</keyword>
<keyword evidence="3 4" id="KW-0808">Transferase</keyword>
<keyword evidence="2" id="KW-0328">Glycosyltransferase</keyword>
<gene>
    <name evidence="4" type="ORF">F511_41108</name>
</gene>
<dbReference type="AlphaFoldDB" id="A0A2Z6ZZI1"/>
<name>A0A2Z6ZZI1_9LAMI</name>
<evidence type="ECO:0000256" key="3">
    <source>
        <dbReference type="ARBA" id="ARBA00022679"/>
    </source>
</evidence>
<evidence type="ECO:0000256" key="1">
    <source>
        <dbReference type="ARBA" id="ARBA00009995"/>
    </source>
</evidence>
<organism evidence="4 5">
    <name type="scientific">Dorcoceras hygrometricum</name>
    <dbReference type="NCBI Taxonomy" id="472368"/>
    <lineage>
        <taxon>Eukaryota</taxon>
        <taxon>Viridiplantae</taxon>
        <taxon>Streptophyta</taxon>
        <taxon>Embryophyta</taxon>
        <taxon>Tracheophyta</taxon>
        <taxon>Spermatophyta</taxon>
        <taxon>Magnoliopsida</taxon>
        <taxon>eudicotyledons</taxon>
        <taxon>Gunneridae</taxon>
        <taxon>Pentapetalae</taxon>
        <taxon>asterids</taxon>
        <taxon>lamiids</taxon>
        <taxon>Lamiales</taxon>
        <taxon>Gesneriaceae</taxon>
        <taxon>Didymocarpoideae</taxon>
        <taxon>Trichosporeae</taxon>
        <taxon>Loxocarpinae</taxon>
        <taxon>Dorcoceras</taxon>
    </lineage>
</organism>